<gene>
    <name evidence="12" type="ORF">B1B_13877</name>
</gene>
<dbReference type="PANTHER" id="PTHR43297">
    <property type="entry name" value="OLIGOPEPTIDE TRANSPORT ATP-BINDING PROTEIN APPD"/>
    <property type="match status" value="1"/>
</dbReference>
<sequence>MVFQGSMNAFNPVYTVGRQIEEAYRLHTNLPTAEIRARATEVVQKAGLTPKVLDSYPHELSGGMKQRAVIAMALSLHPKLVIADEPTTGLDVVIQAQLIAEIKKLLKTDIESMIVISHDIGIVSQLSNRVLVIYAGRVMELGVVSDIYLHPVNPYTRALIQSYPSLTESRHFIEGIPGSPPDLIAPPTGCRFSPRCAYVQEICRSQDPPLAEVTPGHWSRCHFSEEIARGKSPPRAPEAASEDAGSTQTLPLAGKNSRPPLLELHGVSKHFDLRGNWAGALFSRTTSHRVVHAVDDVTLAIRPAEIVAIVGESGSGKTTLGKTILRLYGPTAGRLLF</sequence>
<comment type="caution">
    <text evidence="12">The sequence shown here is derived from an EMBL/GenBank/DDBJ whole genome shotgun (WGS) entry which is preliminary data.</text>
</comment>
<comment type="subcellular location">
    <subcellularLocation>
        <location evidence="1">Membrane</location>
    </subcellularLocation>
</comment>
<dbReference type="InterPro" id="IPR017871">
    <property type="entry name" value="ABC_transporter-like_CS"/>
</dbReference>
<reference evidence="12" key="2">
    <citation type="journal article" date="2014" name="ISME J.">
        <title>Microbial stratification in low pH oxic and suboxic macroscopic growths along an acid mine drainage.</title>
        <authorList>
            <person name="Mendez-Garcia C."/>
            <person name="Mesa V."/>
            <person name="Sprenger R.R."/>
            <person name="Richter M."/>
            <person name="Diez M.S."/>
            <person name="Solano J."/>
            <person name="Bargiela R."/>
            <person name="Golyshina O.V."/>
            <person name="Manteca A."/>
            <person name="Ramos J.L."/>
            <person name="Gallego J.R."/>
            <person name="Llorente I."/>
            <person name="Martins Dos Santos V.A."/>
            <person name="Jensen O.N."/>
            <person name="Pelaez A.I."/>
            <person name="Sanchez J."/>
            <person name="Ferrer M."/>
        </authorList>
    </citation>
    <scope>NUCLEOTIDE SEQUENCE</scope>
</reference>
<evidence type="ECO:0000256" key="3">
    <source>
        <dbReference type="ARBA" id="ARBA00022475"/>
    </source>
</evidence>
<proteinExistence type="predicted"/>
<name>T0ZE54_9ZZZZ</name>
<evidence type="ECO:0000256" key="5">
    <source>
        <dbReference type="ARBA" id="ARBA00022741"/>
    </source>
</evidence>
<dbReference type="NCBIfam" id="TIGR01727">
    <property type="entry name" value="oligo_HPY"/>
    <property type="match status" value="1"/>
</dbReference>
<dbReference type="PROSITE" id="PS00211">
    <property type="entry name" value="ABC_TRANSPORTER_1"/>
    <property type="match status" value="1"/>
</dbReference>
<keyword evidence="4" id="KW-0997">Cell inner membrane</keyword>
<keyword evidence="6" id="KW-0067">ATP-binding</keyword>
<evidence type="ECO:0000256" key="4">
    <source>
        <dbReference type="ARBA" id="ARBA00022519"/>
    </source>
</evidence>
<evidence type="ECO:0000256" key="8">
    <source>
        <dbReference type="ARBA" id="ARBA00023136"/>
    </source>
</evidence>
<organism evidence="12">
    <name type="scientific">mine drainage metagenome</name>
    <dbReference type="NCBI Taxonomy" id="410659"/>
    <lineage>
        <taxon>unclassified sequences</taxon>
        <taxon>metagenomes</taxon>
        <taxon>ecological metagenomes</taxon>
    </lineage>
</organism>
<dbReference type="GO" id="GO:0015833">
    <property type="term" value="P:peptide transport"/>
    <property type="evidence" value="ECO:0007669"/>
    <property type="project" value="InterPro"/>
</dbReference>
<dbReference type="SUPFAM" id="SSF52540">
    <property type="entry name" value="P-loop containing nucleoside triphosphate hydrolases"/>
    <property type="match status" value="2"/>
</dbReference>
<dbReference type="InterPro" id="IPR013563">
    <property type="entry name" value="Oligopep_ABC_C"/>
</dbReference>
<dbReference type="Pfam" id="PF08352">
    <property type="entry name" value="oligo_HPY"/>
    <property type="match status" value="1"/>
</dbReference>
<dbReference type="PANTHER" id="PTHR43297:SF14">
    <property type="entry name" value="ATPASE AAA-TYPE CORE DOMAIN-CONTAINING PROTEIN"/>
    <property type="match status" value="1"/>
</dbReference>
<dbReference type="EMBL" id="AUZY01009149">
    <property type="protein sequence ID" value="EQD43318.1"/>
    <property type="molecule type" value="Genomic_DNA"/>
</dbReference>
<dbReference type="Gene3D" id="3.40.50.300">
    <property type="entry name" value="P-loop containing nucleotide triphosphate hydrolases"/>
    <property type="match status" value="2"/>
</dbReference>
<dbReference type="AlphaFoldDB" id="T0ZE54"/>
<evidence type="ECO:0000256" key="2">
    <source>
        <dbReference type="ARBA" id="ARBA00022448"/>
    </source>
</evidence>
<keyword evidence="5" id="KW-0547">Nucleotide-binding</keyword>
<dbReference type="InterPro" id="IPR050388">
    <property type="entry name" value="ABC_Ni/Peptide_Import"/>
</dbReference>
<evidence type="ECO:0000256" key="9">
    <source>
        <dbReference type="SAM" id="MobiDB-lite"/>
    </source>
</evidence>
<dbReference type="InterPro" id="IPR027417">
    <property type="entry name" value="P-loop_NTPase"/>
</dbReference>
<reference evidence="12" key="1">
    <citation type="submission" date="2013-08" db="EMBL/GenBank/DDBJ databases">
        <authorList>
            <person name="Mendez C."/>
            <person name="Richter M."/>
            <person name="Ferrer M."/>
            <person name="Sanchez J."/>
        </authorList>
    </citation>
    <scope>NUCLEOTIDE SEQUENCE</scope>
</reference>
<dbReference type="GO" id="GO:0016887">
    <property type="term" value="F:ATP hydrolysis activity"/>
    <property type="evidence" value="ECO:0007669"/>
    <property type="project" value="InterPro"/>
</dbReference>
<accession>T0ZE54</accession>
<keyword evidence="2" id="KW-0813">Transport</keyword>
<dbReference type="InterPro" id="IPR003439">
    <property type="entry name" value="ABC_transporter-like_ATP-bd"/>
</dbReference>
<keyword evidence="8" id="KW-0472">Membrane</keyword>
<evidence type="ECO:0000256" key="7">
    <source>
        <dbReference type="ARBA" id="ARBA00022967"/>
    </source>
</evidence>
<dbReference type="GO" id="GO:0005524">
    <property type="term" value="F:ATP binding"/>
    <property type="evidence" value="ECO:0007669"/>
    <property type="project" value="UniProtKB-KW"/>
</dbReference>
<evidence type="ECO:0000256" key="6">
    <source>
        <dbReference type="ARBA" id="ARBA00022840"/>
    </source>
</evidence>
<protein>
    <submittedName>
        <fullName evidence="12">Oligopeptide/dipeptide ABC transporter, ATPase subunit</fullName>
    </submittedName>
</protein>
<keyword evidence="3" id="KW-1003">Cell membrane</keyword>
<evidence type="ECO:0000259" key="11">
    <source>
        <dbReference type="Pfam" id="PF08352"/>
    </source>
</evidence>
<dbReference type="Pfam" id="PF00005">
    <property type="entry name" value="ABC_tran"/>
    <property type="match status" value="2"/>
</dbReference>
<evidence type="ECO:0000256" key="1">
    <source>
        <dbReference type="ARBA" id="ARBA00004370"/>
    </source>
</evidence>
<feature type="domain" description="Oligopeptide/dipeptide ABC transporter C-terminal" evidence="11">
    <location>
        <begin position="139"/>
        <end position="203"/>
    </location>
</feature>
<evidence type="ECO:0000259" key="10">
    <source>
        <dbReference type="Pfam" id="PF00005"/>
    </source>
</evidence>
<keyword evidence="7" id="KW-1278">Translocase</keyword>
<feature type="domain" description="ABC transporter" evidence="10">
    <location>
        <begin position="8"/>
        <end position="88"/>
    </location>
</feature>
<feature type="domain" description="ABC transporter" evidence="10">
    <location>
        <begin position="295"/>
        <end position="336"/>
    </location>
</feature>
<dbReference type="GO" id="GO:0016020">
    <property type="term" value="C:membrane"/>
    <property type="evidence" value="ECO:0007669"/>
    <property type="project" value="UniProtKB-SubCell"/>
</dbReference>
<feature type="non-terminal residue" evidence="12">
    <location>
        <position position="337"/>
    </location>
</feature>
<feature type="region of interest" description="Disordered" evidence="9">
    <location>
        <begin position="227"/>
        <end position="257"/>
    </location>
</feature>
<evidence type="ECO:0000313" key="12">
    <source>
        <dbReference type="EMBL" id="EQD43318.1"/>
    </source>
</evidence>